<dbReference type="AlphaFoldDB" id="A0A921N3Y4"/>
<gene>
    <name evidence="1" type="ORF">K8V90_11115</name>
</gene>
<evidence type="ECO:0000313" key="1">
    <source>
        <dbReference type="EMBL" id="HJG97639.1"/>
    </source>
</evidence>
<evidence type="ECO:0000313" key="2">
    <source>
        <dbReference type="Proteomes" id="UP000776700"/>
    </source>
</evidence>
<accession>A0A921N3Y4</accession>
<reference evidence="1" key="2">
    <citation type="submission" date="2021-09" db="EMBL/GenBank/DDBJ databases">
        <authorList>
            <person name="Gilroy R."/>
        </authorList>
    </citation>
    <scope>NUCLEOTIDE SEQUENCE</scope>
    <source>
        <strain evidence="1">1277</strain>
    </source>
</reference>
<protein>
    <submittedName>
        <fullName evidence="1">Uncharacterized protein</fullName>
    </submittedName>
</protein>
<dbReference type="EMBL" id="DYUB01000347">
    <property type="protein sequence ID" value="HJG97639.1"/>
    <property type="molecule type" value="Genomic_DNA"/>
</dbReference>
<reference evidence="1" key="1">
    <citation type="journal article" date="2021" name="PeerJ">
        <title>Extensive microbial diversity within the chicken gut microbiome revealed by metagenomics and culture.</title>
        <authorList>
            <person name="Gilroy R."/>
            <person name="Ravi A."/>
            <person name="Getino M."/>
            <person name="Pursley I."/>
            <person name="Horton D.L."/>
            <person name="Alikhan N.F."/>
            <person name="Baker D."/>
            <person name="Gharbi K."/>
            <person name="Hall N."/>
            <person name="Watson M."/>
            <person name="Adriaenssens E.M."/>
            <person name="Foster-Nyarko E."/>
            <person name="Jarju S."/>
            <person name="Secka A."/>
            <person name="Antonio M."/>
            <person name="Oren A."/>
            <person name="Chaudhuri R.R."/>
            <person name="La Ragione R."/>
            <person name="Hildebrand F."/>
            <person name="Pallen M.J."/>
        </authorList>
    </citation>
    <scope>NUCLEOTIDE SEQUENCE</scope>
    <source>
        <strain evidence="1">1277</strain>
    </source>
</reference>
<dbReference type="Proteomes" id="UP000776700">
    <property type="component" value="Unassembled WGS sequence"/>
</dbReference>
<sequence>MWDELPKDKKEKYKKLITNFASLSEAFAQKSENDDIVAPIVNSKFQETAFQYSFDASAEDIGNTSYDASINESDASYLVGIKTFGLKSGFQKIAQFKRESPAWSVYFDEVQNNAQNAKNKAEADKLNKDLYKKIAIEIAKSRNERIDDSKRKLQGFDYAKEKEESNVEAVYHVVMPSPKNNKPELFIGETSYKKIDIDSLEIDGCSDIKHPRNFKFHDKNHIYKYTSSDSQLYMDFNNNDIIKEKWSVDYLEDALSFFENLETDN</sequence>
<proteinExistence type="predicted"/>
<comment type="caution">
    <text evidence="1">The sequence shown here is derived from an EMBL/GenBank/DDBJ whole genome shotgun (WGS) entry which is preliminary data.</text>
</comment>
<name>A0A921N3Y4_9FIRM</name>
<organism evidence="1 2">
    <name type="scientific">Romboutsia timonensis</name>
    <dbReference type="NCBI Taxonomy" id="1776391"/>
    <lineage>
        <taxon>Bacteria</taxon>
        <taxon>Bacillati</taxon>
        <taxon>Bacillota</taxon>
        <taxon>Clostridia</taxon>
        <taxon>Peptostreptococcales</taxon>
        <taxon>Peptostreptococcaceae</taxon>
        <taxon>Romboutsia</taxon>
    </lineage>
</organism>